<dbReference type="Pfam" id="PF23598">
    <property type="entry name" value="LRR_14"/>
    <property type="match status" value="1"/>
</dbReference>
<reference evidence="4 5" key="1">
    <citation type="journal article" date="2021" name="Nat. Plants">
        <title>The Taxus genome provides insights into paclitaxel biosynthesis.</title>
        <authorList>
            <person name="Xiong X."/>
            <person name="Gou J."/>
            <person name="Liao Q."/>
            <person name="Li Y."/>
            <person name="Zhou Q."/>
            <person name="Bi G."/>
            <person name="Li C."/>
            <person name="Du R."/>
            <person name="Wang X."/>
            <person name="Sun T."/>
            <person name="Guo L."/>
            <person name="Liang H."/>
            <person name="Lu P."/>
            <person name="Wu Y."/>
            <person name="Zhang Z."/>
            <person name="Ro D.K."/>
            <person name="Shang Y."/>
            <person name="Huang S."/>
            <person name="Yan J."/>
        </authorList>
    </citation>
    <scope>NUCLEOTIDE SEQUENCE [LARGE SCALE GENOMIC DNA]</scope>
    <source>
        <strain evidence="4">Ta-2019</strain>
    </source>
</reference>
<dbReference type="GO" id="GO:0006952">
    <property type="term" value="P:defense response"/>
    <property type="evidence" value="ECO:0007669"/>
    <property type="project" value="UniProtKB-KW"/>
</dbReference>
<name>A0AA38GVF3_TAXCH</name>
<dbReference type="PROSITE" id="PS50104">
    <property type="entry name" value="TIR"/>
    <property type="match status" value="1"/>
</dbReference>
<dbReference type="InterPro" id="IPR042197">
    <property type="entry name" value="Apaf_helical"/>
</dbReference>
<feature type="domain" description="TIR" evidence="3">
    <location>
        <begin position="57"/>
        <end position="230"/>
    </location>
</feature>
<dbReference type="InterPro" id="IPR035897">
    <property type="entry name" value="Toll_tir_struct_dom_sf"/>
</dbReference>
<dbReference type="Gene3D" id="3.80.10.10">
    <property type="entry name" value="Ribonuclease Inhibitor"/>
    <property type="match status" value="1"/>
</dbReference>
<proteinExistence type="predicted"/>
<dbReference type="SUPFAM" id="SSF52200">
    <property type="entry name" value="Toll/Interleukin receptor TIR domain"/>
    <property type="match status" value="1"/>
</dbReference>
<dbReference type="Gene3D" id="3.40.50.300">
    <property type="entry name" value="P-loop containing nucleotide triphosphate hydrolases"/>
    <property type="match status" value="1"/>
</dbReference>
<evidence type="ECO:0000313" key="5">
    <source>
        <dbReference type="Proteomes" id="UP000824469"/>
    </source>
</evidence>
<gene>
    <name evidence="4" type="ORF">KI387_002567</name>
</gene>
<dbReference type="AlphaFoldDB" id="A0AA38GVF3"/>
<dbReference type="Pfam" id="PF00931">
    <property type="entry name" value="NB-ARC"/>
    <property type="match status" value="1"/>
</dbReference>
<keyword evidence="2" id="KW-0611">Plant defense</keyword>
<keyword evidence="5" id="KW-1185">Reference proteome</keyword>
<comment type="caution">
    <text evidence="4">The sequence shown here is derived from an EMBL/GenBank/DDBJ whole genome shotgun (WGS) entry which is preliminary data.</text>
</comment>
<dbReference type="SMART" id="SM00255">
    <property type="entry name" value="TIR"/>
    <property type="match status" value="1"/>
</dbReference>
<dbReference type="GO" id="GO:0043531">
    <property type="term" value="F:ADP binding"/>
    <property type="evidence" value="ECO:0007669"/>
    <property type="project" value="InterPro"/>
</dbReference>
<dbReference type="SUPFAM" id="SSF52540">
    <property type="entry name" value="P-loop containing nucleoside triphosphate hydrolases"/>
    <property type="match status" value="1"/>
</dbReference>
<dbReference type="Pfam" id="PF01582">
    <property type="entry name" value="TIR"/>
    <property type="match status" value="1"/>
</dbReference>
<accession>A0AA38GVF3</accession>
<dbReference type="Gene3D" id="1.10.8.430">
    <property type="entry name" value="Helical domain of apoptotic protease-activating factors"/>
    <property type="match status" value="1"/>
</dbReference>
<dbReference type="Proteomes" id="UP000824469">
    <property type="component" value="Unassembled WGS sequence"/>
</dbReference>
<dbReference type="InterPro" id="IPR027417">
    <property type="entry name" value="P-loop_NTPase"/>
</dbReference>
<dbReference type="PROSITE" id="PS51450">
    <property type="entry name" value="LRR"/>
    <property type="match status" value="1"/>
</dbReference>
<dbReference type="InterPro" id="IPR044974">
    <property type="entry name" value="Disease_R_plants"/>
</dbReference>
<dbReference type="PRINTS" id="PR00364">
    <property type="entry name" value="DISEASERSIST"/>
</dbReference>
<feature type="non-terminal residue" evidence="4">
    <location>
        <position position="1"/>
    </location>
</feature>
<dbReference type="InterPro" id="IPR032675">
    <property type="entry name" value="LRR_dom_sf"/>
</dbReference>
<evidence type="ECO:0000313" key="4">
    <source>
        <dbReference type="EMBL" id="KAH9330459.1"/>
    </source>
</evidence>
<dbReference type="InterPro" id="IPR055414">
    <property type="entry name" value="LRR_R13L4/SHOC2-like"/>
</dbReference>
<sequence length="740" mass="85085">AESGPDKFPWIYVICHYLFATGALRAFTLFADIFCAGMEDFKHYRPLSSHIHSHHRKKFDIFLSFRGADVRKTLVDYLYQSLSTAGLHVYLDSERLEKGENIGISLQRAIQSSAIHIPIFSTLYAHSAWCLKELSLMWDFKSISTGTIIIPLFYNVEPSDVRFPDKKGGPYAEAFQKYYTEGRHEEQEITAWKRALHQVSSFSGWSLTETAFGYEGRLVKQVVTDVLKTLNVTILDVAKRPVGLKARMEEVKKLLKIDDSRADRVIVGIWGMGGLGKTTLTKALYNEIHHLFEASSFASDVRATTCESTKGLRKLQQHILQELSKADIKLKSVDQGKVVMRNRLASMRALVILDDVSDEKQLDALVGDWYGEDSRIIITSRDKRILEVGQVDAIYHMEGLDAEESAELFNWHAFLRACPDKGYEDMTERIVIACRGLPLSLEIIGAHLYGKKNIRYWSDALTKIENVEAVYTSLQNLEGKSLIVIQEHTYADMEYGNEDATGDDQVGHYFCEFSMHNQIRDLGRRMVEEESWNDPAKRTRLWRKEDILNVMARKEEMPSVRGIMWKRYLELQRIDPLQSMHNLEFMLWWDLHLRTRITILPLNLRYLVLSNCRLEDYHPGLKMTETESDSESNDSSFFSHVLPKSIGQLKLLRYLDMSGTKQSYLPKEFGELLYLEELYLCSCYLEALPQTFGNLVNLNTLDISNNLLSKFPSSFKHLKSLAYLKATKNNELVELLSLPR</sequence>
<dbReference type="PANTHER" id="PTHR11017">
    <property type="entry name" value="LEUCINE-RICH REPEAT-CONTAINING PROTEIN"/>
    <property type="match status" value="1"/>
</dbReference>
<dbReference type="SUPFAM" id="SSF52058">
    <property type="entry name" value="L domain-like"/>
    <property type="match status" value="1"/>
</dbReference>
<dbReference type="InterPro" id="IPR002182">
    <property type="entry name" value="NB-ARC"/>
</dbReference>
<dbReference type="EMBL" id="JAHRHJ020000001">
    <property type="protein sequence ID" value="KAH9330459.1"/>
    <property type="molecule type" value="Genomic_DNA"/>
</dbReference>
<evidence type="ECO:0000256" key="1">
    <source>
        <dbReference type="ARBA" id="ARBA00022737"/>
    </source>
</evidence>
<feature type="non-terminal residue" evidence="4">
    <location>
        <position position="740"/>
    </location>
</feature>
<dbReference type="PANTHER" id="PTHR11017:SF385">
    <property type="entry name" value="DISEASE RESISTANCE PROTEIN (TIR-NBS-LRR CLASS)-RELATED"/>
    <property type="match status" value="1"/>
</dbReference>
<keyword evidence="1" id="KW-0677">Repeat</keyword>
<evidence type="ECO:0000259" key="3">
    <source>
        <dbReference type="PROSITE" id="PS50104"/>
    </source>
</evidence>
<dbReference type="GO" id="GO:0051707">
    <property type="term" value="P:response to other organism"/>
    <property type="evidence" value="ECO:0007669"/>
    <property type="project" value="UniProtKB-ARBA"/>
</dbReference>
<dbReference type="OMA" id="WECAINE"/>
<dbReference type="InterPro" id="IPR001611">
    <property type="entry name" value="Leu-rich_rpt"/>
</dbReference>
<protein>
    <recommendedName>
        <fullName evidence="3">TIR domain-containing protein</fullName>
    </recommendedName>
</protein>
<organism evidence="4 5">
    <name type="scientific">Taxus chinensis</name>
    <name type="common">Chinese yew</name>
    <name type="synonym">Taxus wallichiana var. chinensis</name>
    <dbReference type="NCBI Taxonomy" id="29808"/>
    <lineage>
        <taxon>Eukaryota</taxon>
        <taxon>Viridiplantae</taxon>
        <taxon>Streptophyta</taxon>
        <taxon>Embryophyta</taxon>
        <taxon>Tracheophyta</taxon>
        <taxon>Spermatophyta</taxon>
        <taxon>Pinopsida</taxon>
        <taxon>Pinidae</taxon>
        <taxon>Conifers II</taxon>
        <taxon>Cupressales</taxon>
        <taxon>Taxaceae</taxon>
        <taxon>Taxus</taxon>
    </lineage>
</organism>
<evidence type="ECO:0000256" key="2">
    <source>
        <dbReference type="ARBA" id="ARBA00022821"/>
    </source>
</evidence>
<dbReference type="Gene3D" id="3.40.50.10140">
    <property type="entry name" value="Toll/interleukin-1 receptor homology (TIR) domain"/>
    <property type="match status" value="1"/>
</dbReference>
<dbReference type="GO" id="GO:0007165">
    <property type="term" value="P:signal transduction"/>
    <property type="evidence" value="ECO:0007669"/>
    <property type="project" value="InterPro"/>
</dbReference>
<dbReference type="InterPro" id="IPR000157">
    <property type="entry name" value="TIR_dom"/>
</dbReference>